<evidence type="ECO:0000313" key="11">
    <source>
        <dbReference type="Proteomes" id="UP000444980"/>
    </source>
</evidence>
<dbReference type="InterPro" id="IPR001460">
    <property type="entry name" value="PCN-bd_Tpept"/>
</dbReference>
<dbReference type="AlphaFoldDB" id="A0A7M3SV61"/>
<dbReference type="InterPro" id="IPR050396">
    <property type="entry name" value="Glycosyltr_51/Transpeptidase"/>
</dbReference>
<evidence type="ECO:0000259" key="9">
    <source>
        <dbReference type="PROSITE" id="PS51178"/>
    </source>
</evidence>
<dbReference type="PANTHER" id="PTHR32282">
    <property type="entry name" value="BINDING PROTEIN TRANSPEPTIDASE, PUTATIVE-RELATED"/>
    <property type="match status" value="1"/>
</dbReference>
<keyword evidence="4 10" id="KW-0808">Transferase</keyword>
<keyword evidence="5" id="KW-0378">Hydrolase</keyword>
<evidence type="ECO:0000256" key="3">
    <source>
        <dbReference type="ARBA" id="ARBA00022676"/>
    </source>
</evidence>
<dbReference type="Pfam" id="PF00912">
    <property type="entry name" value="Transgly"/>
    <property type="match status" value="1"/>
</dbReference>
<evidence type="ECO:0000256" key="7">
    <source>
        <dbReference type="ARBA" id="ARBA00034000"/>
    </source>
</evidence>
<dbReference type="InterPro" id="IPR023346">
    <property type="entry name" value="Lysozyme-like_dom_sf"/>
</dbReference>
<evidence type="ECO:0000256" key="4">
    <source>
        <dbReference type="ARBA" id="ARBA00022679"/>
    </source>
</evidence>
<dbReference type="Gene3D" id="3.30.10.20">
    <property type="match status" value="1"/>
</dbReference>
<dbReference type="Pfam" id="PF00905">
    <property type="entry name" value="Transpeptidase"/>
    <property type="match status" value="1"/>
</dbReference>
<keyword evidence="3" id="KW-0328">Glycosyltransferase</keyword>
<dbReference type="SUPFAM" id="SSF56601">
    <property type="entry name" value="beta-lactamase/transpeptidase-like"/>
    <property type="match status" value="1"/>
</dbReference>
<dbReference type="InterPro" id="IPR005543">
    <property type="entry name" value="PASTA_dom"/>
</dbReference>
<keyword evidence="6" id="KW-0511">Multifunctional enzyme</keyword>
<dbReference type="GO" id="GO:0008658">
    <property type="term" value="F:penicillin binding"/>
    <property type="evidence" value="ECO:0007669"/>
    <property type="project" value="InterPro"/>
</dbReference>
<evidence type="ECO:0000256" key="8">
    <source>
        <dbReference type="ARBA" id="ARBA00049902"/>
    </source>
</evidence>
<keyword evidence="2" id="KW-0645">Protease</keyword>
<dbReference type="GO" id="GO:0008955">
    <property type="term" value="F:peptidoglycan glycosyltransferase activity"/>
    <property type="evidence" value="ECO:0007669"/>
    <property type="project" value="UniProtKB-EC"/>
</dbReference>
<dbReference type="GO" id="GO:0009002">
    <property type="term" value="F:serine-type D-Ala-D-Ala carboxypeptidase activity"/>
    <property type="evidence" value="ECO:0007669"/>
    <property type="project" value="UniProtKB-EC"/>
</dbReference>
<dbReference type="SMART" id="SM00740">
    <property type="entry name" value="PASTA"/>
    <property type="match status" value="1"/>
</dbReference>
<dbReference type="InterPro" id="IPR001264">
    <property type="entry name" value="Glyco_trans_51"/>
</dbReference>
<dbReference type="InterPro" id="IPR036950">
    <property type="entry name" value="PBP_transglycosylase"/>
</dbReference>
<protein>
    <submittedName>
        <fullName evidence="10">Putative bifunctional membrane-associated penicillin-binding protein PonA2/glycosyl transferase</fullName>
    </submittedName>
</protein>
<dbReference type="InterPro" id="IPR012338">
    <property type="entry name" value="Beta-lactam/transpept-like"/>
</dbReference>
<dbReference type="GO" id="GO:0030288">
    <property type="term" value="C:outer membrane-bounded periplasmic space"/>
    <property type="evidence" value="ECO:0007669"/>
    <property type="project" value="TreeGrafter"/>
</dbReference>
<keyword evidence="1" id="KW-0121">Carboxypeptidase</keyword>
<comment type="catalytic activity">
    <reaction evidence="8">
        <text>[GlcNAc-(1-&gt;4)-Mur2Ac(oyl-L-Ala-gamma-D-Glu-L-Lys-D-Ala-D-Ala)](n)-di-trans,octa-cis-undecaprenyl diphosphate + beta-D-GlcNAc-(1-&gt;4)-Mur2Ac(oyl-L-Ala-gamma-D-Glu-L-Lys-D-Ala-D-Ala)-di-trans,octa-cis-undecaprenyl diphosphate = [GlcNAc-(1-&gt;4)-Mur2Ac(oyl-L-Ala-gamma-D-Glu-L-Lys-D-Ala-D-Ala)](n+1)-di-trans,octa-cis-undecaprenyl diphosphate + di-trans,octa-cis-undecaprenyl diphosphate + H(+)</text>
        <dbReference type="Rhea" id="RHEA:23708"/>
        <dbReference type="Rhea" id="RHEA-COMP:9602"/>
        <dbReference type="Rhea" id="RHEA-COMP:9603"/>
        <dbReference type="ChEBI" id="CHEBI:15378"/>
        <dbReference type="ChEBI" id="CHEBI:58405"/>
        <dbReference type="ChEBI" id="CHEBI:60033"/>
        <dbReference type="ChEBI" id="CHEBI:78435"/>
        <dbReference type="EC" id="2.4.99.28"/>
    </reaction>
</comment>
<dbReference type="CDD" id="cd06577">
    <property type="entry name" value="PASTA_pknB"/>
    <property type="match status" value="1"/>
</dbReference>
<evidence type="ECO:0000256" key="6">
    <source>
        <dbReference type="ARBA" id="ARBA00023268"/>
    </source>
</evidence>
<gene>
    <name evidence="10" type="ORF">nbrc107697_05740</name>
</gene>
<evidence type="ECO:0000313" key="10">
    <source>
        <dbReference type="EMBL" id="GED96535.1"/>
    </source>
</evidence>
<reference evidence="11" key="1">
    <citation type="submission" date="2019-06" db="EMBL/GenBank/DDBJ databases">
        <title>Gordonia isolated from sludge of a wastewater treatment plant.</title>
        <authorList>
            <person name="Tamura T."/>
            <person name="Aoyama K."/>
            <person name="Kang Y."/>
            <person name="Saito S."/>
            <person name="Akiyama N."/>
            <person name="Yazawa K."/>
            <person name="Gonoi T."/>
            <person name="Mikami Y."/>
        </authorList>
    </citation>
    <scope>NUCLEOTIDE SEQUENCE [LARGE SCALE GENOMIC DNA]</scope>
    <source>
        <strain evidence="11">NBRC 107697</strain>
    </source>
</reference>
<name>A0A7M3SV61_9ACTN</name>
<evidence type="ECO:0000256" key="5">
    <source>
        <dbReference type="ARBA" id="ARBA00022801"/>
    </source>
</evidence>
<sequence length="824" mass="86767">MPPNPTRLSAASKTALGKLAGAVFVAGILVAGLLFPVAAGVGVASNRAAAAVENVSSELLNGTVPEVTTMTDVTGRPIALLYDQYRYQVGFNDIAPDMVRAIVSIEDRRFFDHDGVDWKGTIRAALKNSSSGEVQQGASTLDQQYIKNYQLFVLARTEAEKQAATETTPARKLREVRMALTLEQTLTEQARRERHLDQAGAKQEAKKQIITRYLNTVPFGNNAFGIEAASQTYFGVPAKALRVEQAALLAGMVQSSSALNPYTNPSGALERRNLVLDTMIANFPARRQELENAKKLGIGTLPQPRVAQQGCISARNDGFLCDYALKFLAENGMSRNTVLRGGYTIRTTLDPVVQRSLVRSLQTFADPHADGVAEVGSLIRPGRKSHDIVAMGSSRNYGLRLNAGETVQPQPFSLVGDGAGSVFKIFTVAASLEKGLGTNAVIPVPASLQVTGMGNSGGVNGCPVNHYCVKNDGKYPASMTITNALAQSPNTAFVKLLQRTGVKPTVDMAVRLGLRSYTIPGSSGFGDKSIATYVKDGNLGSFTLGPFAVNGLELSNVAATLASGGTWCPPNPIASITKIKRDRYGNVIVGPDGKPAQAVVPFAPPKCEQVVERGLANAMANAMSKDDVGSGTAAAAARSAGWTLPTSGKTGTTEAHRSSAFVGFTNNLAGSVYAYNDGPRPSELCSGPLRQCGYGNLYGGSEPARTWFTAMSPIANKFGPTYLPPNPSEYVSGSPRGRVPNVTGLPASEATSRLQRSGFRVSQLEVSSSRPQGSVVFTAPSDSAMPGSTITIYVSNGKRSGSSGPTQTTVEVPGVGPVVIEIPG</sequence>
<dbReference type="PROSITE" id="PS51178">
    <property type="entry name" value="PASTA"/>
    <property type="match status" value="1"/>
</dbReference>
<dbReference type="EMBL" id="BJOU01000001">
    <property type="protein sequence ID" value="GED96535.1"/>
    <property type="molecule type" value="Genomic_DNA"/>
</dbReference>
<dbReference type="Gene3D" id="1.10.3810.10">
    <property type="entry name" value="Biosynthetic peptidoglycan transglycosylase-like"/>
    <property type="match status" value="1"/>
</dbReference>
<dbReference type="SUPFAM" id="SSF53955">
    <property type="entry name" value="Lysozyme-like"/>
    <property type="match status" value="1"/>
</dbReference>
<dbReference type="PANTHER" id="PTHR32282:SF33">
    <property type="entry name" value="PEPTIDOGLYCAN GLYCOSYLTRANSFERASE"/>
    <property type="match status" value="1"/>
</dbReference>
<evidence type="ECO:0000256" key="1">
    <source>
        <dbReference type="ARBA" id="ARBA00022645"/>
    </source>
</evidence>
<comment type="caution">
    <text evidence="10">The sequence shown here is derived from an EMBL/GenBank/DDBJ whole genome shotgun (WGS) entry which is preliminary data.</text>
</comment>
<keyword evidence="11" id="KW-1185">Reference proteome</keyword>
<evidence type="ECO:0000256" key="2">
    <source>
        <dbReference type="ARBA" id="ARBA00022670"/>
    </source>
</evidence>
<dbReference type="Proteomes" id="UP000444980">
    <property type="component" value="Unassembled WGS sequence"/>
</dbReference>
<comment type="catalytic activity">
    <reaction evidence="7">
        <text>Preferential cleavage: (Ac)2-L-Lys-D-Ala-|-D-Ala. Also transpeptidation of peptidyl-alanyl moieties that are N-acyl substituents of D-alanine.</text>
        <dbReference type="EC" id="3.4.16.4"/>
    </reaction>
</comment>
<proteinExistence type="predicted"/>
<dbReference type="GO" id="GO:0006508">
    <property type="term" value="P:proteolysis"/>
    <property type="evidence" value="ECO:0007669"/>
    <property type="project" value="UniProtKB-KW"/>
</dbReference>
<dbReference type="RefSeq" id="WP_371864466.1">
    <property type="nucleotide sequence ID" value="NZ_BJOU01000001.1"/>
</dbReference>
<dbReference type="GO" id="GO:0009252">
    <property type="term" value="P:peptidoglycan biosynthetic process"/>
    <property type="evidence" value="ECO:0007669"/>
    <property type="project" value="TreeGrafter"/>
</dbReference>
<accession>A0A7M3SV61</accession>
<organism evidence="10 11">
    <name type="scientific">Gordonia crocea</name>
    <dbReference type="NCBI Taxonomy" id="589162"/>
    <lineage>
        <taxon>Bacteria</taxon>
        <taxon>Bacillati</taxon>
        <taxon>Actinomycetota</taxon>
        <taxon>Actinomycetes</taxon>
        <taxon>Mycobacteriales</taxon>
        <taxon>Gordoniaceae</taxon>
        <taxon>Gordonia</taxon>
    </lineage>
</organism>
<feature type="domain" description="PASTA" evidence="9">
    <location>
        <begin position="733"/>
        <end position="796"/>
    </location>
</feature>
<dbReference type="Gene3D" id="3.40.710.10">
    <property type="entry name" value="DD-peptidase/beta-lactamase superfamily"/>
    <property type="match status" value="1"/>
</dbReference>
<dbReference type="Pfam" id="PF03793">
    <property type="entry name" value="PASTA"/>
    <property type="match status" value="1"/>
</dbReference>